<evidence type="ECO:0000313" key="2">
    <source>
        <dbReference type="Proteomes" id="UP000008909"/>
    </source>
</evidence>
<dbReference type="AlphaFoldDB" id="G7YK40"/>
<name>G7YK40_CLOSI</name>
<reference key="2">
    <citation type="submission" date="2011-10" db="EMBL/GenBank/DDBJ databases">
        <title>The genome and transcriptome sequence of Clonorchis sinensis provide insights into the carcinogenic liver fluke.</title>
        <authorList>
            <person name="Wang X."/>
            <person name="Huang Y."/>
            <person name="Chen W."/>
            <person name="Liu H."/>
            <person name="Guo L."/>
            <person name="Chen Y."/>
            <person name="Luo F."/>
            <person name="Zhou W."/>
            <person name="Sun J."/>
            <person name="Mao Q."/>
            <person name="Liang P."/>
            <person name="Zhou C."/>
            <person name="Tian Y."/>
            <person name="Men J."/>
            <person name="Lv X."/>
            <person name="Huang L."/>
            <person name="Zhou J."/>
            <person name="Hu Y."/>
            <person name="Li R."/>
            <person name="Zhang F."/>
            <person name="Lei H."/>
            <person name="Li X."/>
            <person name="Hu X."/>
            <person name="Liang C."/>
            <person name="Xu J."/>
            <person name="Wu Z."/>
            <person name="Yu X."/>
        </authorList>
    </citation>
    <scope>NUCLEOTIDE SEQUENCE</scope>
    <source>
        <strain>Henan</strain>
    </source>
</reference>
<dbReference type="EMBL" id="DF143471">
    <property type="protein sequence ID" value="GAA53322.1"/>
    <property type="molecule type" value="Genomic_DNA"/>
</dbReference>
<evidence type="ECO:0000313" key="1">
    <source>
        <dbReference type="EMBL" id="GAA53322.1"/>
    </source>
</evidence>
<reference evidence="1" key="1">
    <citation type="journal article" date="2011" name="Genome Biol.">
        <title>The draft genome of the carcinogenic human liver fluke Clonorchis sinensis.</title>
        <authorList>
            <person name="Wang X."/>
            <person name="Chen W."/>
            <person name="Huang Y."/>
            <person name="Sun J."/>
            <person name="Men J."/>
            <person name="Liu H."/>
            <person name="Luo F."/>
            <person name="Guo L."/>
            <person name="Lv X."/>
            <person name="Deng C."/>
            <person name="Zhou C."/>
            <person name="Fan Y."/>
            <person name="Li X."/>
            <person name="Huang L."/>
            <person name="Hu Y."/>
            <person name="Liang C."/>
            <person name="Hu X."/>
            <person name="Xu J."/>
            <person name="Yu X."/>
        </authorList>
    </citation>
    <scope>NUCLEOTIDE SEQUENCE [LARGE SCALE GENOMIC DNA]</scope>
    <source>
        <strain evidence="1">Henan</strain>
    </source>
</reference>
<proteinExistence type="predicted"/>
<gene>
    <name evidence="1" type="ORF">CLF_110003</name>
</gene>
<accession>G7YK40</accession>
<organism evidence="1 2">
    <name type="scientific">Clonorchis sinensis</name>
    <name type="common">Chinese liver fluke</name>
    <dbReference type="NCBI Taxonomy" id="79923"/>
    <lineage>
        <taxon>Eukaryota</taxon>
        <taxon>Metazoa</taxon>
        <taxon>Spiralia</taxon>
        <taxon>Lophotrochozoa</taxon>
        <taxon>Platyhelminthes</taxon>
        <taxon>Trematoda</taxon>
        <taxon>Digenea</taxon>
        <taxon>Opisthorchiida</taxon>
        <taxon>Opisthorchiata</taxon>
        <taxon>Opisthorchiidae</taxon>
        <taxon>Clonorchis</taxon>
    </lineage>
</organism>
<sequence>MPEKKTQRREHNRYIPNKRVRGAATRRILRGRCLTLSSADSRCLGLIEGCEALYIEGALSGWSTPSRAEGLSRSRAFSSCFQESDLPDNISSIGCVDCCRSILIIRCTNNPLRRERNRKAIQGGYKNSLRHDDQSDKFMGAKILFKSYERSNQNTCAIKRLLGFSVVMRYRFGLIQTPMKLSSVRLRNIKVREPIVRTKNRNSTPQRELRALAIGFESTPMCCGAMPDNNWWKMVTHKTICGQKLIQNAKIQMRPTCVGGVVVTRSPRMLDVRGSNPDTATGQALLMSSNKSETRVQCFPLMWTHRNNYARTGGRPFKREWCEYEPMELHRFISKTDIGWLNGQFWFLTYSLCPATGDAPAVNDFTLRVSHHKREIQLGSRVSASVTDSADHMEIELLHVTLTVLSQVFSYALRRKRHARHGVGTKVSLVILALLLRSRCPHRVWYRR</sequence>
<protein>
    <submittedName>
        <fullName evidence="1">Uncharacterized protein</fullName>
    </submittedName>
</protein>
<dbReference type="Proteomes" id="UP000008909">
    <property type="component" value="Unassembled WGS sequence"/>
</dbReference>
<keyword evidence="2" id="KW-1185">Reference proteome</keyword>